<accession>A0A9D4Z969</accession>
<dbReference type="FunFam" id="2.40.50.100:FF:000038">
    <property type="entry name" value="50S ribosomal protein L27"/>
    <property type="match status" value="1"/>
</dbReference>
<dbReference type="PRINTS" id="PR00063">
    <property type="entry name" value="RIBOSOMALL27"/>
</dbReference>
<dbReference type="SUPFAM" id="SSF110324">
    <property type="entry name" value="Ribosomal L27 protein-like"/>
    <property type="match status" value="1"/>
</dbReference>
<dbReference type="PROSITE" id="PS00831">
    <property type="entry name" value="RIBOSOMAL_L27"/>
    <property type="match status" value="1"/>
</dbReference>
<evidence type="ECO:0000313" key="1">
    <source>
        <dbReference type="EMBL" id="KAI5066249.1"/>
    </source>
</evidence>
<dbReference type="GO" id="GO:0005840">
    <property type="term" value="C:ribosome"/>
    <property type="evidence" value="ECO:0007669"/>
    <property type="project" value="InterPro"/>
</dbReference>
<dbReference type="AlphaFoldDB" id="A0A9D4Z969"/>
<dbReference type="PANTHER" id="PTHR15893:SF16">
    <property type="entry name" value="50S RIBOSOMAL PROTEIN L27"/>
    <property type="match status" value="1"/>
</dbReference>
<evidence type="ECO:0008006" key="3">
    <source>
        <dbReference type="Google" id="ProtNLM"/>
    </source>
</evidence>
<keyword evidence="2" id="KW-1185">Reference proteome</keyword>
<reference evidence="1" key="1">
    <citation type="submission" date="2021-01" db="EMBL/GenBank/DDBJ databases">
        <title>Adiantum capillus-veneris genome.</title>
        <authorList>
            <person name="Fang Y."/>
            <person name="Liao Q."/>
        </authorList>
    </citation>
    <scope>NUCLEOTIDE SEQUENCE</scope>
    <source>
        <strain evidence="1">H3</strain>
        <tissue evidence="1">Leaf</tissue>
    </source>
</reference>
<dbReference type="EMBL" id="JABFUD020000018">
    <property type="protein sequence ID" value="KAI5066249.1"/>
    <property type="molecule type" value="Genomic_DNA"/>
</dbReference>
<evidence type="ECO:0000313" key="2">
    <source>
        <dbReference type="Proteomes" id="UP000886520"/>
    </source>
</evidence>
<gene>
    <name evidence="1" type="ORF">GOP47_0018873</name>
</gene>
<dbReference type="HAMAP" id="MF_00539">
    <property type="entry name" value="Ribosomal_bL27"/>
    <property type="match status" value="1"/>
</dbReference>
<dbReference type="Gene3D" id="2.40.50.100">
    <property type="match status" value="1"/>
</dbReference>
<dbReference type="OrthoDB" id="1867012at2759"/>
<dbReference type="PANTHER" id="PTHR15893">
    <property type="entry name" value="RIBOSOMAL PROTEIN L27"/>
    <property type="match status" value="1"/>
</dbReference>
<organism evidence="1 2">
    <name type="scientific">Adiantum capillus-veneris</name>
    <name type="common">Maidenhair fern</name>
    <dbReference type="NCBI Taxonomy" id="13818"/>
    <lineage>
        <taxon>Eukaryota</taxon>
        <taxon>Viridiplantae</taxon>
        <taxon>Streptophyta</taxon>
        <taxon>Embryophyta</taxon>
        <taxon>Tracheophyta</taxon>
        <taxon>Polypodiopsida</taxon>
        <taxon>Polypodiidae</taxon>
        <taxon>Polypodiales</taxon>
        <taxon>Pteridineae</taxon>
        <taxon>Pteridaceae</taxon>
        <taxon>Vittarioideae</taxon>
        <taxon>Adiantum</taxon>
    </lineage>
</organism>
<dbReference type="InterPro" id="IPR001684">
    <property type="entry name" value="Ribosomal_bL27"/>
</dbReference>
<dbReference type="InterPro" id="IPR018261">
    <property type="entry name" value="Ribosomal_bL27_CS"/>
</dbReference>
<dbReference type="Pfam" id="PF01016">
    <property type="entry name" value="Ribosomal_L27"/>
    <property type="match status" value="1"/>
</dbReference>
<dbReference type="GO" id="GO:0003735">
    <property type="term" value="F:structural constituent of ribosome"/>
    <property type="evidence" value="ECO:0007669"/>
    <property type="project" value="InterPro"/>
</dbReference>
<protein>
    <recommendedName>
        <fullName evidence="3">50S ribosomal protein L27</fullName>
    </recommendedName>
</protein>
<dbReference type="NCBIfam" id="TIGR00062">
    <property type="entry name" value="L27"/>
    <property type="match status" value="1"/>
</dbReference>
<dbReference type="GO" id="GO:0006412">
    <property type="term" value="P:translation"/>
    <property type="evidence" value="ECO:0007669"/>
    <property type="project" value="InterPro"/>
</dbReference>
<proteinExistence type="inferred from homology"/>
<comment type="caution">
    <text evidence="1">The sequence shown here is derived from an EMBL/GenBank/DDBJ whole genome shotgun (WGS) entry which is preliminary data.</text>
</comment>
<name>A0A9D4Z969_ADICA</name>
<sequence>MAGAAFSRSRISLASLIQKLPSLAPDVTDGTAGGFGFLFRRWATKKAGGSTQNGRDSKPKNLGVKKFGGQKVIAGNIIIRQRGTRFHPGNYVGMGRDHTLFALQPGHVRFEKNRKTGRKWVHVDPDEGPRIHPVYQNLPAEFLLTNNQKPKTKQVET</sequence>
<dbReference type="Proteomes" id="UP000886520">
    <property type="component" value="Chromosome 18"/>
</dbReference>